<evidence type="ECO:0000256" key="13">
    <source>
        <dbReference type="ARBA" id="ARBA00022833"/>
    </source>
</evidence>
<reference evidence="23 26" key="1">
    <citation type="submission" date="2021-07" db="EMBL/GenBank/DDBJ databases">
        <authorList>
            <person name="Imarazene B."/>
            <person name="Zahm M."/>
            <person name="Klopp C."/>
            <person name="Cabau C."/>
            <person name="Beille S."/>
            <person name="Jouanno E."/>
            <person name="Castinel A."/>
            <person name="Lluch J."/>
            <person name="Gil L."/>
            <person name="Kuchtly C."/>
            <person name="Lopez Roques C."/>
            <person name="Donnadieu C."/>
            <person name="Parrinello H."/>
            <person name="Journot L."/>
            <person name="Du K."/>
            <person name="Schartl M."/>
            <person name="Retaux S."/>
            <person name="Guiguen Y."/>
        </authorList>
    </citation>
    <scope>NUCLEOTIDE SEQUENCE [LARGE SCALE GENOMIC DNA]</scope>
    <source>
        <strain evidence="23">Pach_M1</strain>
        <tissue evidence="23">Testis</tissue>
    </source>
</reference>
<comment type="function">
    <text evidence="16">E3 ubiquitin-protein ligase which accepts ubiquitin from E2 ubiquitin-conjugating enzymes in the form of a thioester and then directly transfers the ubiquitin to targeted substrates. Mediates the degradation of the iron exporter ferroportin/SLC40A1 and thus regulates iron homeostasis.</text>
</comment>
<dbReference type="GO" id="GO:0005737">
    <property type="term" value="C:cytoplasm"/>
    <property type="evidence" value="ECO:0007669"/>
    <property type="project" value="UniProtKB-SubCell"/>
</dbReference>
<dbReference type="GO" id="GO:0016567">
    <property type="term" value="P:protein ubiquitination"/>
    <property type="evidence" value="ECO:0007669"/>
    <property type="project" value="InterPro"/>
</dbReference>
<comment type="similarity">
    <text evidence="17">Belongs to the RBR family. RNF217 subfamily.</text>
</comment>
<organism evidence="24 25">
    <name type="scientific">Astyanax mexicanus</name>
    <name type="common">Blind cave fish</name>
    <name type="synonym">Astyanax fasciatus mexicanus</name>
    <dbReference type="NCBI Taxonomy" id="7994"/>
    <lineage>
        <taxon>Eukaryota</taxon>
        <taxon>Metazoa</taxon>
        <taxon>Chordata</taxon>
        <taxon>Craniata</taxon>
        <taxon>Vertebrata</taxon>
        <taxon>Euteleostomi</taxon>
        <taxon>Actinopterygii</taxon>
        <taxon>Neopterygii</taxon>
        <taxon>Teleostei</taxon>
        <taxon>Ostariophysi</taxon>
        <taxon>Characiformes</taxon>
        <taxon>Characoidei</taxon>
        <taxon>Acestrorhamphidae</taxon>
        <taxon>Acestrorhamphinae</taxon>
        <taxon>Astyanax</taxon>
    </lineage>
</organism>
<dbReference type="OMA" id="QCSSCQF"/>
<evidence type="ECO:0000256" key="7">
    <source>
        <dbReference type="ARBA" id="ARBA00022679"/>
    </source>
</evidence>
<evidence type="ECO:0000256" key="1">
    <source>
        <dbReference type="ARBA" id="ARBA00001798"/>
    </source>
</evidence>
<evidence type="ECO:0000256" key="12">
    <source>
        <dbReference type="ARBA" id="ARBA00022786"/>
    </source>
</evidence>
<dbReference type="EMBL" id="JAICCE010000001">
    <property type="protein sequence ID" value="KAG9283073.1"/>
    <property type="molecule type" value="Genomic_DNA"/>
</dbReference>
<dbReference type="Gene3D" id="1.20.120.1750">
    <property type="match status" value="1"/>
</dbReference>
<evidence type="ECO:0000256" key="8">
    <source>
        <dbReference type="ARBA" id="ARBA00022692"/>
    </source>
</evidence>
<dbReference type="Pfam" id="PF01485">
    <property type="entry name" value="IBR"/>
    <property type="match status" value="1"/>
</dbReference>
<dbReference type="PROSITE" id="PS51873">
    <property type="entry name" value="TRIAD"/>
    <property type="match status" value="1"/>
</dbReference>
<evidence type="ECO:0000256" key="9">
    <source>
        <dbReference type="ARBA" id="ARBA00022723"/>
    </source>
</evidence>
<evidence type="ECO:0000256" key="15">
    <source>
        <dbReference type="ARBA" id="ARBA00023136"/>
    </source>
</evidence>
<dbReference type="InterPro" id="IPR002867">
    <property type="entry name" value="IBR_dom"/>
</dbReference>
<evidence type="ECO:0000313" key="25">
    <source>
        <dbReference type="Proteomes" id="UP000694621"/>
    </source>
</evidence>
<evidence type="ECO:0000256" key="18">
    <source>
        <dbReference type="ARBA" id="ARBA00067769"/>
    </source>
</evidence>
<dbReference type="InterPro" id="IPR044066">
    <property type="entry name" value="TRIAD_supradom"/>
</dbReference>
<gene>
    <name evidence="23" type="primary">RNF217</name>
    <name evidence="23" type="ORF">AMEX_G1802</name>
</gene>
<evidence type="ECO:0000256" key="4">
    <source>
        <dbReference type="ARBA" id="ARBA00004906"/>
    </source>
</evidence>
<evidence type="ECO:0000256" key="20">
    <source>
        <dbReference type="SAM" id="MobiDB-lite"/>
    </source>
</evidence>
<dbReference type="KEGG" id="amex:103021552"/>
<dbReference type="InterPro" id="IPR013083">
    <property type="entry name" value="Znf_RING/FYVE/PHD"/>
</dbReference>
<feature type="region of interest" description="Disordered" evidence="20">
    <location>
        <begin position="1"/>
        <end position="70"/>
    </location>
</feature>
<evidence type="ECO:0000256" key="2">
    <source>
        <dbReference type="ARBA" id="ARBA00004167"/>
    </source>
</evidence>
<name>A0A8B9KYL1_ASTMX</name>
<dbReference type="Pfam" id="PF22191">
    <property type="entry name" value="IBR_1"/>
    <property type="match status" value="1"/>
</dbReference>
<evidence type="ECO:0000259" key="22">
    <source>
        <dbReference type="PROSITE" id="PS51873"/>
    </source>
</evidence>
<dbReference type="OrthoDB" id="10009520at2759"/>
<keyword evidence="12" id="KW-0833">Ubl conjugation pathway</keyword>
<accession>A0A8B9KYL1</accession>
<dbReference type="GO" id="GO:0016020">
    <property type="term" value="C:membrane"/>
    <property type="evidence" value="ECO:0007669"/>
    <property type="project" value="UniProtKB-SubCell"/>
</dbReference>
<keyword evidence="7" id="KW-0808">Transferase</keyword>
<keyword evidence="15 21" id="KW-0472">Membrane</keyword>
<dbReference type="InterPro" id="IPR047551">
    <property type="entry name" value="BRcat_RBR_RNF217"/>
</dbReference>
<evidence type="ECO:0000313" key="24">
    <source>
        <dbReference type="Ensembl" id="ENSAMXP00005042111.1"/>
    </source>
</evidence>
<proteinExistence type="inferred from homology"/>
<dbReference type="SUPFAM" id="SSF57850">
    <property type="entry name" value="RING/U-box"/>
    <property type="match status" value="3"/>
</dbReference>
<dbReference type="GO" id="GO:0061630">
    <property type="term" value="F:ubiquitin protein ligase activity"/>
    <property type="evidence" value="ECO:0007669"/>
    <property type="project" value="UniProtKB-EC"/>
</dbReference>
<feature type="compositionally biased region" description="Gly residues" evidence="20">
    <location>
        <begin position="179"/>
        <end position="191"/>
    </location>
</feature>
<dbReference type="AlphaFoldDB" id="A0A8B9KYL1"/>
<feature type="region of interest" description="Disordered" evidence="20">
    <location>
        <begin position="214"/>
        <end position="252"/>
    </location>
</feature>
<keyword evidence="9" id="KW-0479">Metal-binding</keyword>
<evidence type="ECO:0000256" key="11">
    <source>
        <dbReference type="ARBA" id="ARBA00022771"/>
    </source>
</evidence>
<evidence type="ECO:0000256" key="10">
    <source>
        <dbReference type="ARBA" id="ARBA00022737"/>
    </source>
</evidence>
<feature type="domain" description="RING-type" evidence="22">
    <location>
        <begin position="275"/>
        <end position="493"/>
    </location>
</feature>
<feature type="region of interest" description="Disordered" evidence="20">
    <location>
        <begin position="159"/>
        <end position="192"/>
    </location>
</feature>
<dbReference type="Gene3D" id="3.30.40.10">
    <property type="entry name" value="Zinc/RING finger domain, C3HC4 (zinc finger)"/>
    <property type="match status" value="1"/>
</dbReference>
<dbReference type="FunFam" id="3.30.40.10:FF:000264">
    <property type="entry name" value="RBR-type E3 ubiquitin transferase"/>
    <property type="match status" value="1"/>
</dbReference>
<evidence type="ECO:0000256" key="5">
    <source>
        <dbReference type="ARBA" id="ARBA00012251"/>
    </source>
</evidence>
<dbReference type="GO" id="GO:0008270">
    <property type="term" value="F:zinc ion binding"/>
    <property type="evidence" value="ECO:0007669"/>
    <property type="project" value="UniProtKB-KW"/>
</dbReference>
<feature type="compositionally biased region" description="Polar residues" evidence="20">
    <location>
        <begin position="215"/>
        <end position="225"/>
    </location>
</feature>
<feature type="compositionally biased region" description="Gly residues" evidence="20">
    <location>
        <begin position="9"/>
        <end position="30"/>
    </location>
</feature>
<keyword evidence="8 21" id="KW-0812">Transmembrane</keyword>
<keyword evidence="6" id="KW-0963">Cytoplasm</keyword>
<dbReference type="FunFam" id="1.20.120.1750:FF:000008">
    <property type="entry name" value="RBR-type E3 ubiquitin transferase"/>
    <property type="match status" value="1"/>
</dbReference>
<evidence type="ECO:0000313" key="23">
    <source>
        <dbReference type="EMBL" id="KAG9283073.1"/>
    </source>
</evidence>
<sequence>MPVFLGYDGETGGGGGGGGGVSERPGGGEVVGTRGRDLVQEETKEKAELSEESGDSQKHGKREGKESEEKEIIRRTSVVEILRRNVGASKTTFANNVANDNSPKKDSDSLNTTDLELDLDLGLNLDLDLDLDLELGSLARSEAEESDSKSWDLSTSLRYGDSELSESEDTAESDYYTVTGGGGDGGGGGAGDSWRSKEHVYCTVYCIANDDYRKPSQTSTTSTEDSAAGARSLLPPIHSPDPPDPELGDHSDPYTLSDLVDSAVLTSAHSSTVSVVLTCRICLDDRHSRPLHCCQKAVCEECLKTYISSQVLVGRADIVCPITECSGFLEESVVVTHLASEELAKYKYFLELSRLDSSTKPCPQCSLFTSLKGRSLQAPSKAEHKYKIQCSKCQFVWCFKCHAPWHEGLKCREYRKGDKLLRHWASVIEHGQRNAQKCPRCKIHIQRTEGCDHMTCTQCNTNFCYRCGEKYRHLRFFGDHTSNLSVFGCKYRYLPDKPHLRRLVRGSVCVSKVLMAPVVIVLVVVVGALALVIGLFAFPIYYICKKRRKHSNGSGRWLC</sequence>
<evidence type="ECO:0000256" key="19">
    <source>
        <dbReference type="ARBA" id="ARBA00080640"/>
    </source>
</evidence>
<dbReference type="RefSeq" id="XP_007255462.2">
    <property type="nucleotide sequence ID" value="XM_007255400.4"/>
</dbReference>
<protein>
    <recommendedName>
        <fullName evidence="18">E3 ubiquitin-protein ligase RNF217</fullName>
        <ecNumber evidence="5">2.3.2.31</ecNumber>
    </recommendedName>
    <alternativeName>
        <fullName evidence="19">RING finger protein 217</fullName>
    </alternativeName>
</protein>
<evidence type="ECO:0000313" key="26">
    <source>
        <dbReference type="Proteomes" id="UP000752171"/>
    </source>
</evidence>
<dbReference type="Proteomes" id="UP000752171">
    <property type="component" value="Unassembled WGS sequence"/>
</dbReference>
<evidence type="ECO:0000256" key="21">
    <source>
        <dbReference type="SAM" id="Phobius"/>
    </source>
</evidence>
<keyword evidence="13" id="KW-0862">Zinc</keyword>
<comment type="pathway">
    <text evidence="4">Protein modification; protein ubiquitination.</text>
</comment>
<dbReference type="EC" id="2.3.2.31" evidence="5"/>
<feature type="compositionally biased region" description="Acidic residues" evidence="20">
    <location>
        <begin position="163"/>
        <end position="172"/>
    </location>
</feature>
<evidence type="ECO:0000256" key="14">
    <source>
        <dbReference type="ARBA" id="ARBA00022989"/>
    </source>
</evidence>
<evidence type="ECO:0000256" key="3">
    <source>
        <dbReference type="ARBA" id="ARBA00004496"/>
    </source>
</evidence>
<evidence type="ECO:0000256" key="6">
    <source>
        <dbReference type="ARBA" id="ARBA00022490"/>
    </source>
</evidence>
<keyword evidence="11" id="KW-0863">Zinc-finger</keyword>
<comment type="subcellular location">
    <subcellularLocation>
        <location evidence="3">Cytoplasm</location>
    </subcellularLocation>
    <subcellularLocation>
        <location evidence="2">Membrane</location>
        <topology evidence="2">Single-pass membrane protein</topology>
    </subcellularLocation>
</comment>
<comment type="catalytic activity">
    <reaction evidence="1">
        <text>[E2 ubiquitin-conjugating enzyme]-S-ubiquitinyl-L-cysteine + [acceptor protein]-L-lysine = [E2 ubiquitin-conjugating enzyme]-L-cysteine + [acceptor protein]-N(6)-ubiquitinyl-L-lysine.</text>
        <dbReference type="EC" id="2.3.2.31"/>
    </reaction>
</comment>
<feature type="transmembrane region" description="Helical" evidence="21">
    <location>
        <begin position="514"/>
        <end position="544"/>
    </location>
</feature>
<evidence type="ECO:0000256" key="16">
    <source>
        <dbReference type="ARBA" id="ARBA00054457"/>
    </source>
</evidence>
<dbReference type="CDD" id="cd20342">
    <property type="entry name" value="BRcat_RBR_RNF217"/>
    <property type="match status" value="1"/>
</dbReference>
<dbReference type="GeneID" id="103021552"/>
<dbReference type="Proteomes" id="UP000694621">
    <property type="component" value="Unplaced"/>
</dbReference>
<keyword evidence="14 21" id="KW-1133">Transmembrane helix</keyword>
<dbReference type="CTD" id="154214"/>
<dbReference type="InterPro" id="IPR047552">
    <property type="entry name" value="Rcat_RBR_RNF217"/>
</dbReference>
<keyword evidence="10" id="KW-0677">Repeat</keyword>
<dbReference type="SMART" id="SM00647">
    <property type="entry name" value="IBR"/>
    <property type="match status" value="2"/>
</dbReference>
<dbReference type="InterPro" id="IPR031127">
    <property type="entry name" value="E3_UB_ligase_RBR"/>
</dbReference>
<dbReference type="CDD" id="cd20350">
    <property type="entry name" value="Rcat_RBR_RNF217"/>
    <property type="match status" value="1"/>
</dbReference>
<reference evidence="24" key="2">
    <citation type="submission" date="2025-05" db="UniProtKB">
        <authorList>
            <consortium name="Ensembl"/>
        </authorList>
    </citation>
    <scope>IDENTIFICATION</scope>
</reference>
<evidence type="ECO:0000256" key="17">
    <source>
        <dbReference type="ARBA" id="ARBA00061413"/>
    </source>
</evidence>
<dbReference type="Ensembl" id="ENSAMXT00005045819.1">
    <property type="protein sequence ID" value="ENSAMXP00005042111.1"/>
    <property type="gene ID" value="ENSAMXG00005019683.1"/>
</dbReference>
<feature type="compositionally biased region" description="Basic and acidic residues" evidence="20">
    <location>
        <begin position="34"/>
        <end position="70"/>
    </location>
</feature>
<dbReference type="PANTHER" id="PTHR11685">
    <property type="entry name" value="RBR FAMILY RING FINGER AND IBR DOMAIN-CONTAINING"/>
    <property type="match status" value="1"/>
</dbReference>